<dbReference type="InterPro" id="IPR037066">
    <property type="entry name" value="Plug_dom_sf"/>
</dbReference>
<keyword evidence="8" id="KW-0675">Receptor</keyword>
<dbReference type="InterPro" id="IPR012910">
    <property type="entry name" value="Plug_dom"/>
</dbReference>
<dbReference type="Proteomes" id="UP001367771">
    <property type="component" value="Unassembled WGS sequence"/>
</dbReference>
<feature type="domain" description="TonB-dependent receptor-like beta-barrel" evidence="6">
    <location>
        <begin position="542"/>
        <end position="1084"/>
    </location>
</feature>
<evidence type="ECO:0000259" key="7">
    <source>
        <dbReference type="Pfam" id="PF07715"/>
    </source>
</evidence>
<feature type="region of interest" description="Disordered" evidence="5">
    <location>
        <begin position="40"/>
        <end position="99"/>
    </location>
</feature>
<dbReference type="Gene3D" id="2.40.170.20">
    <property type="entry name" value="TonB-dependent receptor, beta-barrel domain"/>
    <property type="match status" value="1"/>
</dbReference>
<dbReference type="Pfam" id="PF07715">
    <property type="entry name" value="Plug"/>
    <property type="match status" value="1"/>
</dbReference>
<evidence type="ECO:0000256" key="2">
    <source>
        <dbReference type="ARBA" id="ARBA00023136"/>
    </source>
</evidence>
<dbReference type="NCBIfam" id="TIGR01782">
    <property type="entry name" value="TonB-Xanth-Caul"/>
    <property type="match status" value="1"/>
</dbReference>
<dbReference type="InterPro" id="IPR036942">
    <property type="entry name" value="Beta-barrel_TonB_sf"/>
</dbReference>
<dbReference type="EMBL" id="JBBBDM010000018">
    <property type="protein sequence ID" value="MEI5689010.1"/>
    <property type="molecule type" value="Genomic_DNA"/>
</dbReference>
<dbReference type="InterPro" id="IPR000531">
    <property type="entry name" value="Beta-barrel_TonB"/>
</dbReference>
<dbReference type="SUPFAM" id="SSF56935">
    <property type="entry name" value="Porins"/>
    <property type="match status" value="1"/>
</dbReference>
<accession>A0ABU8H7H1</accession>
<proteinExistence type="inferred from homology"/>
<name>A0ABU8H7H1_9SPHN</name>
<keyword evidence="3" id="KW-0998">Cell outer membrane</keyword>
<evidence type="ECO:0000256" key="1">
    <source>
        <dbReference type="ARBA" id="ARBA00004442"/>
    </source>
</evidence>
<comment type="subcellular location">
    <subcellularLocation>
        <location evidence="1 4">Cell outer membrane</location>
    </subcellularLocation>
</comment>
<keyword evidence="4" id="KW-0798">TonB box</keyword>
<evidence type="ECO:0000259" key="6">
    <source>
        <dbReference type="Pfam" id="PF00593"/>
    </source>
</evidence>
<keyword evidence="9" id="KW-1185">Reference proteome</keyword>
<dbReference type="PANTHER" id="PTHR40980">
    <property type="entry name" value="PLUG DOMAIN-CONTAINING PROTEIN"/>
    <property type="match status" value="1"/>
</dbReference>
<protein>
    <submittedName>
        <fullName evidence="8">TonB-dependent receptor</fullName>
    </submittedName>
</protein>
<dbReference type="PANTHER" id="PTHR40980:SF3">
    <property type="entry name" value="TONB-DEPENDENT RECEPTOR-LIKE BETA-BARREL DOMAIN-CONTAINING PROTEIN"/>
    <property type="match status" value="1"/>
</dbReference>
<evidence type="ECO:0000313" key="8">
    <source>
        <dbReference type="EMBL" id="MEI5689010.1"/>
    </source>
</evidence>
<comment type="similarity">
    <text evidence="4">Belongs to the TonB-dependent receptor family.</text>
</comment>
<dbReference type="InterPro" id="IPR010104">
    <property type="entry name" value="TonB_rcpt_bac"/>
</dbReference>
<organism evidence="8 9">
    <name type="scientific">Sphingomonas kyungheensis</name>
    <dbReference type="NCBI Taxonomy" id="1069987"/>
    <lineage>
        <taxon>Bacteria</taxon>
        <taxon>Pseudomonadati</taxon>
        <taxon>Pseudomonadota</taxon>
        <taxon>Alphaproteobacteria</taxon>
        <taxon>Sphingomonadales</taxon>
        <taxon>Sphingomonadaceae</taxon>
        <taxon>Sphingomonas</taxon>
    </lineage>
</organism>
<dbReference type="Pfam" id="PF00593">
    <property type="entry name" value="TonB_dep_Rec_b-barrel"/>
    <property type="match status" value="1"/>
</dbReference>
<dbReference type="RefSeq" id="WP_336546163.1">
    <property type="nucleotide sequence ID" value="NZ_JBBBDM010000018.1"/>
</dbReference>
<comment type="caution">
    <text evidence="8">The sequence shown here is derived from an EMBL/GenBank/DDBJ whole genome shotgun (WGS) entry which is preliminary data.</text>
</comment>
<reference evidence="8 9" key="1">
    <citation type="journal article" date="2013" name="Int. J. Syst. Evol. Microbiol.">
        <title>Sphingomonas kyungheensis sp. nov., a bacterium with ginsenoside-converting activity isolated from soil of a ginseng field.</title>
        <authorList>
            <person name="Son H.M."/>
            <person name="Yang J.E."/>
            <person name="Park Y."/>
            <person name="Han C.K."/>
            <person name="Kim S.G."/>
            <person name="Kook M."/>
            <person name="Yi T.H."/>
        </authorList>
    </citation>
    <scope>NUCLEOTIDE SEQUENCE [LARGE SCALE GENOMIC DNA]</scope>
    <source>
        <strain evidence="8 9">LMG 26582</strain>
    </source>
</reference>
<dbReference type="Gene3D" id="2.170.130.10">
    <property type="entry name" value="TonB-dependent receptor, plug domain"/>
    <property type="match status" value="1"/>
</dbReference>
<sequence>MRKLVSRSNIRRSGGASHLALRIGGSIIAIAIAQGACAQDAAPAGSNGSRPDSAPTVVTQAATGTDSNTTPAVTSQEKDRRANTDLGANEDDSSTTGGDIVVTGIRKSLATAQLIKRDANTVVDAITASDIGSLPDRSINEALQRVPGVAITRFAAPNDSAHFSVQGSGVTVRGLNYVRSEFNGRDIFSASSGRGLGFDDVPAELAGSVNVYKNLTADMIEGGIAGTVSVNTRKPFDSDKRVLFLSAGLNGGDLAQRSAPQFVGLASNQWNLSGGGRIGILVGGSYSQQYSRADSLFLNSFQPRFNAPDTGDGYSCSVGGKIINQGQPYAIRVCDSFPTPAGLSQVYTPLGAGIREQDFKRERSSINASLQFENASRNLQVTAEYIRSYFEERWTERTIESDNWFSDAGKIFPAGYLNQLGFPYDPNAQFSYDDRGVFTAGTLVHAGYYPYGCTPLADASCNYTQFVPGGITTKLSNRSATNEVKTQDFSLKVNWSPTTKLHLSLDGQYTKSNVGNSDDAINMNTFTDVSIDLRGKYPAVNFLTPGFNRQDYITGGQGIYYRSAVENKAISDGDEYAIRGDLTYDVSEDSFLRTVRVGGRYSERQQTVRTNAFNNWGQLSDTYATGGPNFVTNDPSLVGYFGYPNFFHGQVEQPIGAPFIRTDILKNHAALMDLARKVQTAGGTFVPIEDRGGNLIDGYFQPNEVYPNTEATWAAYVMANFGMPVGDTMKLSGNVGLRYVHTLDESTGSINFATPNQVIPSNYNGNFTTYCAAATSDPAVPAPALCRSGVTAAQQQATLAFANGGSITNTARNSFSHWLPSFNARLDVTSKLLFRVAASKAISRPDFDQLRNYVGVNYNSVLGGFEARSLNPYLRPVEAWQFDLTGEWYFAPVGSFTVAAFYKDLKNIVVSNQLFTRDLTNNGATLPVGVTGPANATGHSKVKGVEVAYQQTYNFLPGPLAGFGSQLSYTYIDTGRIVIGPPGYAPSNNLVETGNQPTIDIAGLYENLPLEGLSKHNINAALFYELGGLQARFAYSWRSRFLLTRLDCCFPFGPVWNEASGQADTSIAYSPTKNFKIVFEVQNLLNTTTKTSYAFQNDVRAPRSWFKSDRQFAISTKLTF</sequence>
<gene>
    <name evidence="8" type="ORF">V8201_18110</name>
</gene>
<feature type="compositionally biased region" description="Polar residues" evidence="5">
    <location>
        <begin position="46"/>
        <end position="75"/>
    </location>
</feature>
<evidence type="ECO:0000313" key="9">
    <source>
        <dbReference type="Proteomes" id="UP001367771"/>
    </source>
</evidence>
<evidence type="ECO:0000256" key="4">
    <source>
        <dbReference type="RuleBase" id="RU003357"/>
    </source>
</evidence>
<evidence type="ECO:0000256" key="5">
    <source>
        <dbReference type="SAM" id="MobiDB-lite"/>
    </source>
</evidence>
<keyword evidence="2 4" id="KW-0472">Membrane</keyword>
<evidence type="ECO:0000256" key="3">
    <source>
        <dbReference type="ARBA" id="ARBA00023237"/>
    </source>
</evidence>
<feature type="domain" description="TonB-dependent receptor plug" evidence="7">
    <location>
        <begin position="116"/>
        <end position="226"/>
    </location>
</feature>